<reference evidence="1" key="1">
    <citation type="submission" date="2022-10" db="EMBL/GenBank/DDBJ databases">
        <title>Culturing micro-colonial fungi from biological soil crusts in the Mojave desert and describing Neophaeococcomyces mojavensis, and introducing the new genera and species Taxawa tesnikishii.</title>
        <authorList>
            <person name="Kurbessoian T."/>
            <person name="Stajich J.E."/>
        </authorList>
    </citation>
    <scope>NUCLEOTIDE SEQUENCE</scope>
    <source>
        <strain evidence="1">JES_112</strain>
    </source>
</reference>
<organism evidence="1 2">
    <name type="scientific">Neophaeococcomyces mojaviensis</name>
    <dbReference type="NCBI Taxonomy" id="3383035"/>
    <lineage>
        <taxon>Eukaryota</taxon>
        <taxon>Fungi</taxon>
        <taxon>Dikarya</taxon>
        <taxon>Ascomycota</taxon>
        <taxon>Pezizomycotina</taxon>
        <taxon>Eurotiomycetes</taxon>
        <taxon>Chaetothyriomycetidae</taxon>
        <taxon>Chaetothyriales</taxon>
        <taxon>Chaetothyriales incertae sedis</taxon>
        <taxon>Neophaeococcomyces</taxon>
    </lineage>
</organism>
<sequence length="248" mass="27687">MEQAVVVSLKAAQTTYETCIARLREVCSCKACQASSNGFENDEADDEEMTPAPDLEVSTQSSYSSSDEDWDPERYCAVILAETIIVLARALANVLLDNRKLLPMRSGFELAYGRQLNMRRSAQSGKQAIKDLGQIAFCMDFDGNFSFGMREHDDGVGIRLHTIVELFAGERAPSSSTGISVLCRKGICVYLGVLQGVSMSRDSIGQIHVIPGRIQHEKKSYERLEDRYVNQDDYYTTTVMNIIESKRE</sequence>
<gene>
    <name evidence="1" type="ORF">H2198_002143</name>
</gene>
<evidence type="ECO:0000313" key="2">
    <source>
        <dbReference type="Proteomes" id="UP001172386"/>
    </source>
</evidence>
<name>A0ACC3AFP1_9EURO</name>
<protein>
    <submittedName>
        <fullName evidence="1">Uncharacterized protein</fullName>
    </submittedName>
</protein>
<comment type="caution">
    <text evidence="1">The sequence shown here is derived from an EMBL/GenBank/DDBJ whole genome shotgun (WGS) entry which is preliminary data.</text>
</comment>
<accession>A0ACC3AFP1</accession>
<keyword evidence="2" id="KW-1185">Reference proteome</keyword>
<proteinExistence type="predicted"/>
<evidence type="ECO:0000313" key="1">
    <source>
        <dbReference type="EMBL" id="KAJ9661199.1"/>
    </source>
</evidence>
<dbReference type="EMBL" id="JAPDRQ010000025">
    <property type="protein sequence ID" value="KAJ9661199.1"/>
    <property type="molecule type" value="Genomic_DNA"/>
</dbReference>
<dbReference type="Proteomes" id="UP001172386">
    <property type="component" value="Unassembled WGS sequence"/>
</dbReference>